<comment type="cofactor">
    <cofactor evidence="13">
        <name>Mg(2+)</name>
        <dbReference type="ChEBI" id="CHEBI:18420"/>
    </cofactor>
    <cofactor evidence="13">
        <name>Mn(2+)</name>
        <dbReference type="ChEBI" id="CHEBI:29035"/>
    </cofactor>
</comment>
<evidence type="ECO:0000256" key="6">
    <source>
        <dbReference type="ARBA" id="ARBA00022729"/>
    </source>
</evidence>
<keyword evidence="8 13" id="KW-0418">Kinase</keyword>
<keyword evidence="7 13" id="KW-0547">Nucleotide-binding</keyword>
<dbReference type="SMART" id="SM00220">
    <property type="entry name" value="S_TKc"/>
    <property type="match status" value="1"/>
</dbReference>
<evidence type="ECO:0000259" key="15">
    <source>
        <dbReference type="PROSITE" id="PS50011"/>
    </source>
</evidence>
<evidence type="ECO:0000313" key="17">
    <source>
        <dbReference type="Proteomes" id="UP001201812"/>
    </source>
</evidence>
<protein>
    <recommendedName>
        <fullName evidence="13">Serine/threonine-protein kinase receptor</fullName>
        <ecNumber evidence="13">2.7.11.30</ecNumber>
    </recommendedName>
</protein>
<comment type="similarity">
    <text evidence="2 13">Belongs to the protein kinase superfamily. TKL Ser/Thr protein kinase family. TGFB receptor subfamily.</text>
</comment>
<keyword evidence="3 13" id="KW-0723">Serine/threonine-protein kinase</keyword>
<proteinExistence type="inferred from homology"/>
<dbReference type="GO" id="GO:0048185">
    <property type="term" value="F:activin binding"/>
    <property type="evidence" value="ECO:0007669"/>
    <property type="project" value="TreeGrafter"/>
</dbReference>
<comment type="caution">
    <text evidence="16">The sequence shown here is derived from an EMBL/GenBank/DDBJ whole genome shotgun (WGS) entry which is preliminary data.</text>
</comment>
<dbReference type="AlphaFoldDB" id="A0AAD4R816"/>
<name>A0AAD4R816_9BILA</name>
<evidence type="ECO:0000256" key="13">
    <source>
        <dbReference type="RuleBase" id="RU361271"/>
    </source>
</evidence>
<dbReference type="InterPro" id="IPR000333">
    <property type="entry name" value="TGFB_receptor"/>
</dbReference>
<dbReference type="InterPro" id="IPR011009">
    <property type="entry name" value="Kinase-like_dom_sf"/>
</dbReference>
<dbReference type="InterPro" id="IPR000719">
    <property type="entry name" value="Prot_kinase_dom"/>
</dbReference>
<sequence>MLFRPKHKAFGCTVILFSLLAVSSFAQNESKSDSQANLMNKAKALLAGVKNNHRVPPSYKSYGTLGVNYDLENNRPFIWCEKYNFHECSPGKSVQECTKQVKCFPEMNSHKLGCMAVHVFNNTLTSSSQANISIATNSTESLAPSTPTLKGCWSQDENELKECASSDECIVERRSTGAEDRTAEFCCCKTHNCNNKFSYKPLPKQPEPTEPVDPLAPDDTIHMVFSIILVGFLFIAVCMACCLLFYSLRRKLQSHAKLGIKQTSLHDGNAGKLLGEEEHIALIGDQRANLHNIVLLERVSNGRFGQVYRAQLGDTIMAAKIFPPADVDSWVNEQDLYTLKALRSHPNIASFIAAFPHEKKYWLMTLFYSKGSLFEYLRQHVVTLREAARMASSMLNGLAFLHEEIIHGPSVKPTIVHRDLKSKNVLIKDDLSVCIADFGLALKCENKRMTADENHGQVGTRRYMSPELLEGATEFSSFAFQQIDVYAAALVVWEILFRTQIPDTVEDDVPNAMLPYEREVGLNPSLGEIRELVVLRRHRPEFSEILRKNELSNIIIRTVVEMWDMEPDGRITSGCARDRLTRIYQLAANNEQAEVVTIVSPESAEGANYNTFSSSTVHS</sequence>
<evidence type="ECO:0000256" key="3">
    <source>
        <dbReference type="ARBA" id="ARBA00022527"/>
    </source>
</evidence>
<evidence type="ECO:0000256" key="11">
    <source>
        <dbReference type="ARBA" id="ARBA00023136"/>
    </source>
</evidence>
<dbReference type="GO" id="GO:0048179">
    <property type="term" value="C:activin receptor complex"/>
    <property type="evidence" value="ECO:0007669"/>
    <property type="project" value="TreeGrafter"/>
</dbReference>
<dbReference type="Gene3D" id="1.10.510.10">
    <property type="entry name" value="Transferase(Phosphotransferase) domain 1"/>
    <property type="match status" value="1"/>
</dbReference>
<evidence type="ECO:0000256" key="2">
    <source>
        <dbReference type="ARBA" id="ARBA00009605"/>
    </source>
</evidence>
<feature type="chain" id="PRO_5041924710" description="Serine/threonine-protein kinase receptor" evidence="14">
    <location>
        <begin position="27"/>
        <end position="619"/>
    </location>
</feature>
<dbReference type="GO" id="GO:0071363">
    <property type="term" value="P:cellular response to growth factor stimulus"/>
    <property type="evidence" value="ECO:0007669"/>
    <property type="project" value="TreeGrafter"/>
</dbReference>
<keyword evidence="13" id="KW-0464">Manganese</keyword>
<dbReference type="Proteomes" id="UP001201812">
    <property type="component" value="Unassembled WGS sequence"/>
</dbReference>
<keyword evidence="6 14" id="KW-0732">Signal</keyword>
<comment type="subcellular location">
    <subcellularLocation>
        <location evidence="1 13">Membrane</location>
        <topology evidence="1 13">Single-pass type I membrane protein</topology>
    </subcellularLocation>
</comment>
<dbReference type="CDD" id="cd23617">
    <property type="entry name" value="TFP_LU_ECD_Daf4"/>
    <property type="match status" value="1"/>
</dbReference>
<evidence type="ECO:0000256" key="5">
    <source>
        <dbReference type="ARBA" id="ARBA00022692"/>
    </source>
</evidence>
<keyword evidence="4 13" id="KW-0808">Transferase</keyword>
<accession>A0AAD4R816</accession>
<dbReference type="PANTHER" id="PTHR23255">
    <property type="entry name" value="TRANSFORMING GROWTH FACTOR-BETA RECEPTOR TYPE I AND II"/>
    <property type="match status" value="1"/>
</dbReference>
<evidence type="ECO:0000256" key="1">
    <source>
        <dbReference type="ARBA" id="ARBA00004479"/>
    </source>
</evidence>
<dbReference type="PROSITE" id="PS50011">
    <property type="entry name" value="PROTEIN_KINASE_DOM"/>
    <property type="match status" value="1"/>
</dbReference>
<organism evidence="16 17">
    <name type="scientific">Ditylenchus destructor</name>
    <dbReference type="NCBI Taxonomy" id="166010"/>
    <lineage>
        <taxon>Eukaryota</taxon>
        <taxon>Metazoa</taxon>
        <taxon>Ecdysozoa</taxon>
        <taxon>Nematoda</taxon>
        <taxon>Chromadorea</taxon>
        <taxon>Rhabditida</taxon>
        <taxon>Tylenchina</taxon>
        <taxon>Tylenchomorpha</taxon>
        <taxon>Sphaerularioidea</taxon>
        <taxon>Anguinidae</taxon>
        <taxon>Anguininae</taxon>
        <taxon>Ditylenchus</taxon>
    </lineage>
</organism>
<dbReference type="Gene3D" id="3.30.200.20">
    <property type="entry name" value="Phosphorylase Kinase, domain 1"/>
    <property type="match status" value="1"/>
</dbReference>
<dbReference type="InterPro" id="IPR045860">
    <property type="entry name" value="Snake_toxin-like_sf"/>
</dbReference>
<evidence type="ECO:0000256" key="4">
    <source>
        <dbReference type="ARBA" id="ARBA00022679"/>
    </source>
</evidence>
<dbReference type="PROSITE" id="PS00108">
    <property type="entry name" value="PROTEIN_KINASE_ST"/>
    <property type="match status" value="1"/>
</dbReference>
<dbReference type="GO" id="GO:0005524">
    <property type="term" value="F:ATP binding"/>
    <property type="evidence" value="ECO:0007669"/>
    <property type="project" value="UniProtKB-UniRule"/>
</dbReference>
<dbReference type="Pfam" id="PF00069">
    <property type="entry name" value="Pkinase"/>
    <property type="match status" value="1"/>
</dbReference>
<dbReference type="PANTHER" id="PTHR23255:SF98">
    <property type="entry name" value="SERINE_THREONINE-PROTEIN KINASE RECEPTOR"/>
    <property type="match status" value="1"/>
</dbReference>
<dbReference type="GO" id="GO:0046872">
    <property type="term" value="F:metal ion binding"/>
    <property type="evidence" value="ECO:0007669"/>
    <property type="project" value="UniProtKB-KW"/>
</dbReference>
<keyword evidence="5 13" id="KW-0812">Transmembrane</keyword>
<dbReference type="InterPro" id="IPR008271">
    <property type="entry name" value="Ser/Thr_kinase_AS"/>
</dbReference>
<evidence type="ECO:0000313" key="16">
    <source>
        <dbReference type="EMBL" id="KAI1729154.1"/>
    </source>
</evidence>
<evidence type="ECO:0000256" key="8">
    <source>
        <dbReference type="ARBA" id="ARBA00022777"/>
    </source>
</evidence>
<comment type="catalytic activity">
    <reaction evidence="13">
        <text>L-threonyl-[receptor-protein] + ATP = O-phospho-L-threonyl-[receptor-protein] + ADP + H(+)</text>
        <dbReference type="Rhea" id="RHEA:44880"/>
        <dbReference type="Rhea" id="RHEA-COMP:11024"/>
        <dbReference type="Rhea" id="RHEA-COMP:11025"/>
        <dbReference type="ChEBI" id="CHEBI:15378"/>
        <dbReference type="ChEBI" id="CHEBI:30013"/>
        <dbReference type="ChEBI" id="CHEBI:30616"/>
        <dbReference type="ChEBI" id="CHEBI:61977"/>
        <dbReference type="ChEBI" id="CHEBI:456216"/>
        <dbReference type="EC" id="2.7.11.30"/>
    </reaction>
</comment>
<evidence type="ECO:0000256" key="14">
    <source>
        <dbReference type="SAM" id="SignalP"/>
    </source>
</evidence>
<gene>
    <name evidence="16" type="ORF">DdX_01376</name>
</gene>
<keyword evidence="13" id="KW-0460">Magnesium</keyword>
<evidence type="ECO:0000256" key="12">
    <source>
        <dbReference type="ARBA" id="ARBA00023170"/>
    </source>
</evidence>
<keyword evidence="13" id="KW-0479">Metal-binding</keyword>
<evidence type="ECO:0000256" key="7">
    <source>
        <dbReference type="ARBA" id="ARBA00022741"/>
    </source>
</evidence>
<keyword evidence="10 13" id="KW-1133">Transmembrane helix</keyword>
<dbReference type="PRINTS" id="PR00653">
    <property type="entry name" value="ACTIVIN2R"/>
</dbReference>
<feature type="signal peptide" evidence="14">
    <location>
        <begin position="1"/>
        <end position="26"/>
    </location>
</feature>
<dbReference type="SUPFAM" id="SSF56112">
    <property type="entry name" value="Protein kinase-like (PK-like)"/>
    <property type="match status" value="1"/>
</dbReference>
<evidence type="ECO:0000256" key="10">
    <source>
        <dbReference type="ARBA" id="ARBA00022989"/>
    </source>
</evidence>
<dbReference type="EC" id="2.7.11.30" evidence="13"/>
<dbReference type="Gene3D" id="2.10.60.10">
    <property type="entry name" value="CD59"/>
    <property type="match status" value="1"/>
</dbReference>
<keyword evidence="11 13" id="KW-0472">Membrane</keyword>
<evidence type="ECO:0000256" key="9">
    <source>
        <dbReference type="ARBA" id="ARBA00022840"/>
    </source>
</evidence>
<keyword evidence="9 13" id="KW-0067">ATP-binding</keyword>
<feature type="domain" description="Protein kinase" evidence="15">
    <location>
        <begin position="293"/>
        <end position="583"/>
    </location>
</feature>
<feature type="transmembrane region" description="Helical" evidence="13">
    <location>
        <begin position="223"/>
        <end position="248"/>
    </location>
</feature>
<reference evidence="16" key="1">
    <citation type="submission" date="2022-01" db="EMBL/GenBank/DDBJ databases">
        <title>Genome Sequence Resource for Two Populations of Ditylenchus destructor, the Migratory Endoparasitic Phytonematode.</title>
        <authorList>
            <person name="Zhang H."/>
            <person name="Lin R."/>
            <person name="Xie B."/>
        </authorList>
    </citation>
    <scope>NUCLEOTIDE SEQUENCE</scope>
    <source>
        <strain evidence="16">BazhouSP</strain>
    </source>
</reference>
<dbReference type="EMBL" id="JAKKPZ010000001">
    <property type="protein sequence ID" value="KAI1729154.1"/>
    <property type="molecule type" value="Genomic_DNA"/>
</dbReference>
<dbReference type="GO" id="GO:0017002">
    <property type="term" value="F:activin receptor activity"/>
    <property type="evidence" value="ECO:0007669"/>
    <property type="project" value="TreeGrafter"/>
</dbReference>
<keyword evidence="12 13" id="KW-0675">Receptor</keyword>
<keyword evidence="17" id="KW-1185">Reference proteome</keyword>